<reference evidence="1 2" key="2">
    <citation type="submission" date="2020-07" db="EMBL/GenBank/DDBJ databases">
        <title>Bacterial metabolism rescues the inhibition of intestinal drug absorption by food and drug additives.</title>
        <authorList>
            <person name="Zou L."/>
            <person name="Spanogiannopoulos P."/>
            <person name="Chien H.-C."/>
            <person name="Pieper L.M."/>
            <person name="Cai W."/>
            <person name="Khuri N."/>
            <person name="Pottel J."/>
            <person name="Vora B."/>
            <person name="Ni Z."/>
            <person name="Tsakalozou E."/>
            <person name="Zhang W."/>
            <person name="Shoichet B.K."/>
            <person name="Giacomini K.M."/>
            <person name="Turnbaugh P.J."/>
        </authorList>
    </citation>
    <scope>NUCLEOTIDE SEQUENCE [LARGE SCALE GENOMIC DNA]</scope>
    <source>
        <strain evidence="1 2">B33</strain>
    </source>
</reference>
<dbReference type="Proteomes" id="UP000524321">
    <property type="component" value="Unassembled WGS sequence"/>
</dbReference>
<sequence length="45" mass="5238">MKRVNAAYRKYAGNIHSRVGNFGELTDRQYARKFSRRSYVGLNGE</sequence>
<gene>
    <name evidence="1" type="ORF">HUV05_18405</name>
</gene>
<dbReference type="EMBL" id="JABWDJ010000106">
    <property type="protein sequence ID" value="NVB75462.1"/>
    <property type="molecule type" value="Genomic_DNA"/>
</dbReference>
<protein>
    <submittedName>
        <fullName evidence="1">Uncharacterized protein</fullName>
    </submittedName>
</protein>
<comment type="caution">
    <text evidence="1">The sequence shown here is derived from an EMBL/GenBank/DDBJ whole genome shotgun (WGS) entry which is preliminary data.</text>
</comment>
<accession>A0A7Y6UAQ8</accession>
<reference evidence="1 2" key="1">
    <citation type="submission" date="2020-04" db="EMBL/GenBank/DDBJ databases">
        <authorList>
            <person name="Pieper L."/>
        </authorList>
    </citation>
    <scope>NUCLEOTIDE SEQUENCE [LARGE SCALE GENOMIC DNA]</scope>
    <source>
        <strain evidence="1 2">B33</strain>
    </source>
</reference>
<dbReference type="AlphaFoldDB" id="A0A7Y6UAQ8"/>
<name>A0A7Y6UAQ8_PHOVU</name>
<dbReference type="RefSeq" id="WP_176350678.1">
    <property type="nucleotide sequence ID" value="NZ_JABWDJ010000106.1"/>
</dbReference>
<proteinExistence type="predicted"/>
<evidence type="ECO:0000313" key="2">
    <source>
        <dbReference type="Proteomes" id="UP000524321"/>
    </source>
</evidence>
<evidence type="ECO:0000313" key="1">
    <source>
        <dbReference type="EMBL" id="NVB75462.1"/>
    </source>
</evidence>
<organism evidence="1 2">
    <name type="scientific">Phocaeicola vulgatus</name>
    <name type="common">Bacteroides vulgatus</name>
    <dbReference type="NCBI Taxonomy" id="821"/>
    <lineage>
        <taxon>Bacteria</taxon>
        <taxon>Pseudomonadati</taxon>
        <taxon>Bacteroidota</taxon>
        <taxon>Bacteroidia</taxon>
        <taxon>Bacteroidales</taxon>
        <taxon>Bacteroidaceae</taxon>
        <taxon>Phocaeicola</taxon>
    </lineage>
</organism>